<protein>
    <submittedName>
        <fullName evidence="1">23665_t:CDS:1</fullName>
    </submittedName>
</protein>
<dbReference type="EMBL" id="CAJVPY010005893">
    <property type="protein sequence ID" value="CAG8652400.1"/>
    <property type="molecule type" value="Genomic_DNA"/>
</dbReference>
<accession>A0A9N9DT29</accession>
<organism evidence="1 2">
    <name type="scientific">Dentiscutata erythropus</name>
    <dbReference type="NCBI Taxonomy" id="1348616"/>
    <lineage>
        <taxon>Eukaryota</taxon>
        <taxon>Fungi</taxon>
        <taxon>Fungi incertae sedis</taxon>
        <taxon>Mucoromycota</taxon>
        <taxon>Glomeromycotina</taxon>
        <taxon>Glomeromycetes</taxon>
        <taxon>Diversisporales</taxon>
        <taxon>Gigasporaceae</taxon>
        <taxon>Dentiscutata</taxon>
    </lineage>
</organism>
<evidence type="ECO:0000313" key="1">
    <source>
        <dbReference type="EMBL" id="CAG8652400.1"/>
    </source>
</evidence>
<sequence length="143" mass="16997">MCIAWISKLSKIFKKKLQPEVTNNDVDEIPDLERFAERLELRRFTENKNFAGTNFVWPSTIDVYEHNLVFYYIIDPKWYPDGDKLTTNTIAYRCLIEFKSLDPSKGTHILLIYGKISKYGNDISSEEYEKFREEYPGYLYTHC</sequence>
<gene>
    <name evidence="1" type="ORF">DERYTH_LOCUS10253</name>
</gene>
<dbReference type="OrthoDB" id="2446883at2759"/>
<dbReference type="AlphaFoldDB" id="A0A9N9DT29"/>
<keyword evidence="2" id="KW-1185">Reference proteome</keyword>
<proteinExistence type="predicted"/>
<dbReference type="Proteomes" id="UP000789405">
    <property type="component" value="Unassembled WGS sequence"/>
</dbReference>
<evidence type="ECO:0000313" key="2">
    <source>
        <dbReference type="Proteomes" id="UP000789405"/>
    </source>
</evidence>
<comment type="caution">
    <text evidence="1">The sequence shown here is derived from an EMBL/GenBank/DDBJ whole genome shotgun (WGS) entry which is preliminary data.</text>
</comment>
<name>A0A9N9DT29_9GLOM</name>
<reference evidence="1" key="1">
    <citation type="submission" date="2021-06" db="EMBL/GenBank/DDBJ databases">
        <authorList>
            <person name="Kallberg Y."/>
            <person name="Tangrot J."/>
            <person name="Rosling A."/>
        </authorList>
    </citation>
    <scope>NUCLEOTIDE SEQUENCE</scope>
    <source>
        <strain evidence="1">MA453B</strain>
    </source>
</reference>